<proteinExistence type="predicted"/>
<name>A0ABD6CCI1_9EURY</name>
<evidence type="ECO:0000313" key="2">
    <source>
        <dbReference type="Proteomes" id="UP001597119"/>
    </source>
</evidence>
<evidence type="ECO:0000313" key="1">
    <source>
        <dbReference type="EMBL" id="MFD1587275.1"/>
    </source>
</evidence>
<dbReference type="EMBL" id="JBHUDJ010000003">
    <property type="protein sequence ID" value="MFD1587275.1"/>
    <property type="molecule type" value="Genomic_DNA"/>
</dbReference>
<gene>
    <name evidence="1" type="ORF">ACFR9U_09785</name>
</gene>
<dbReference type="Proteomes" id="UP001597119">
    <property type="component" value="Unassembled WGS sequence"/>
</dbReference>
<sequence>MVDTDARERRRSPVDERGLFAESTPLRTVWYRLVEYNVSRQVQYLQQVLPPSVTIAGYVHDQDGAYSSFPDNRYLVALDGETDPSRIRTLLPEDTSVQVASLLHYS</sequence>
<dbReference type="AlphaFoldDB" id="A0ABD6CCI1"/>
<keyword evidence="2" id="KW-1185">Reference proteome</keyword>
<dbReference type="RefSeq" id="WP_247374130.1">
    <property type="nucleotide sequence ID" value="NZ_JALLGV010000001.1"/>
</dbReference>
<comment type="caution">
    <text evidence="1">The sequence shown here is derived from an EMBL/GenBank/DDBJ whole genome shotgun (WGS) entry which is preliminary data.</text>
</comment>
<accession>A0ABD6CCI1</accession>
<organism evidence="1 2">
    <name type="scientific">Halorientalis brevis</name>
    <dbReference type="NCBI Taxonomy" id="1126241"/>
    <lineage>
        <taxon>Archaea</taxon>
        <taxon>Methanobacteriati</taxon>
        <taxon>Methanobacteriota</taxon>
        <taxon>Stenosarchaea group</taxon>
        <taxon>Halobacteria</taxon>
        <taxon>Halobacteriales</taxon>
        <taxon>Haloarculaceae</taxon>
        <taxon>Halorientalis</taxon>
    </lineage>
</organism>
<protein>
    <submittedName>
        <fullName evidence="1">Uncharacterized protein</fullName>
    </submittedName>
</protein>
<reference evidence="1 2" key="1">
    <citation type="journal article" date="2019" name="Int. J. Syst. Evol. Microbiol.">
        <title>The Global Catalogue of Microorganisms (GCM) 10K type strain sequencing project: providing services to taxonomists for standard genome sequencing and annotation.</title>
        <authorList>
            <consortium name="The Broad Institute Genomics Platform"/>
            <consortium name="The Broad Institute Genome Sequencing Center for Infectious Disease"/>
            <person name="Wu L."/>
            <person name="Ma J."/>
        </authorList>
    </citation>
    <scope>NUCLEOTIDE SEQUENCE [LARGE SCALE GENOMIC DNA]</scope>
    <source>
        <strain evidence="1 2">CGMCC 1.12125</strain>
    </source>
</reference>